<evidence type="ECO:0000313" key="6">
    <source>
        <dbReference type="Proteomes" id="UP001589647"/>
    </source>
</evidence>
<evidence type="ECO:0000256" key="2">
    <source>
        <dbReference type="ARBA" id="ARBA00022840"/>
    </source>
</evidence>
<dbReference type="SUPFAM" id="SSF52540">
    <property type="entry name" value="P-loop containing nucleoside triphosphate hydrolases"/>
    <property type="match status" value="1"/>
</dbReference>
<evidence type="ECO:0000256" key="1">
    <source>
        <dbReference type="ARBA" id="ARBA00022741"/>
    </source>
</evidence>
<comment type="caution">
    <text evidence="5">The sequence shown here is derived from an EMBL/GenBank/DDBJ whole genome shotgun (WGS) entry which is preliminary data.</text>
</comment>
<dbReference type="InterPro" id="IPR027417">
    <property type="entry name" value="P-loop_NTPase"/>
</dbReference>
<dbReference type="EMBL" id="JBHMEI010000019">
    <property type="protein sequence ID" value="MFB9204677.1"/>
    <property type="molecule type" value="Genomic_DNA"/>
</dbReference>
<evidence type="ECO:0000256" key="3">
    <source>
        <dbReference type="SAM" id="MobiDB-lite"/>
    </source>
</evidence>
<keyword evidence="2" id="KW-0067">ATP-binding</keyword>
<dbReference type="InterPro" id="IPR036388">
    <property type="entry name" value="WH-like_DNA-bd_sf"/>
</dbReference>
<reference evidence="5 6" key="1">
    <citation type="submission" date="2024-09" db="EMBL/GenBank/DDBJ databases">
        <authorList>
            <person name="Sun Q."/>
            <person name="Mori K."/>
        </authorList>
    </citation>
    <scope>NUCLEOTIDE SEQUENCE [LARGE SCALE GENOMIC DNA]</scope>
    <source>
        <strain evidence="5 6">CCM 3426</strain>
    </source>
</reference>
<keyword evidence="6" id="KW-1185">Reference proteome</keyword>
<dbReference type="InterPro" id="IPR041664">
    <property type="entry name" value="AAA_16"/>
</dbReference>
<name>A0ABV5IJH8_9ACTN</name>
<dbReference type="PANTHER" id="PTHR16305:SF35">
    <property type="entry name" value="TRANSCRIPTIONAL ACTIVATOR DOMAIN"/>
    <property type="match status" value="1"/>
</dbReference>
<dbReference type="PANTHER" id="PTHR16305">
    <property type="entry name" value="TESTICULAR SOLUBLE ADENYLYL CYCLASE"/>
    <property type="match status" value="1"/>
</dbReference>
<dbReference type="InterPro" id="IPR000792">
    <property type="entry name" value="Tscrpt_reg_LuxR_C"/>
</dbReference>
<evidence type="ECO:0000313" key="5">
    <source>
        <dbReference type="EMBL" id="MFB9204677.1"/>
    </source>
</evidence>
<feature type="region of interest" description="Disordered" evidence="3">
    <location>
        <begin position="874"/>
        <end position="898"/>
    </location>
</feature>
<feature type="compositionally biased region" description="Basic residues" evidence="3">
    <location>
        <begin position="874"/>
        <end position="886"/>
    </location>
</feature>
<dbReference type="PROSITE" id="PS50043">
    <property type="entry name" value="HTH_LUXR_2"/>
    <property type="match status" value="1"/>
</dbReference>
<dbReference type="Proteomes" id="UP001589647">
    <property type="component" value="Unassembled WGS sequence"/>
</dbReference>
<dbReference type="CDD" id="cd06170">
    <property type="entry name" value="LuxR_C_like"/>
    <property type="match status" value="1"/>
</dbReference>
<accession>A0ABV5IJH8</accession>
<protein>
    <submittedName>
        <fullName evidence="5">AAA family ATPase</fullName>
    </submittedName>
</protein>
<dbReference type="InterPro" id="IPR016032">
    <property type="entry name" value="Sig_transdc_resp-reg_C-effctor"/>
</dbReference>
<organism evidence="5 6">
    <name type="scientific">Nonomuraea spiralis</name>
    <dbReference type="NCBI Taxonomy" id="46182"/>
    <lineage>
        <taxon>Bacteria</taxon>
        <taxon>Bacillati</taxon>
        <taxon>Actinomycetota</taxon>
        <taxon>Actinomycetes</taxon>
        <taxon>Streptosporangiales</taxon>
        <taxon>Streptosporangiaceae</taxon>
        <taxon>Nonomuraea</taxon>
    </lineage>
</organism>
<keyword evidence="1" id="KW-0547">Nucleotide-binding</keyword>
<dbReference type="SMART" id="SM00421">
    <property type="entry name" value="HTH_LUXR"/>
    <property type="match status" value="1"/>
</dbReference>
<dbReference type="Pfam" id="PF00196">
    <property type="entry name" value="GerE"/>
    <property type="match status" value="1"/>
</dbReference>
<dbReference type="SUPFAM" id="SSF46894">
    <property type="entry name" value="C-terminal effector domain of the bipartite response regulators"/>
    <property type="match status" value="1"/>
</dbReference>
<dbReference type="PROSITE" id="PS00622">
    <property type="entry name" value="HTH_LUXR_1"/>
    <property type="match status" value="1"/>
</dbReference>
<feature type="domain" description="HTH luxR-type" evidence="4">
    <location>
        <begin position="888"/>
        <end position="953"/>
    </location>
</feature>
<sequence length="953" mass="101075">MTPRIASSAQIVSPKLVARATELSALLSTLGSPPAVAVVEGEAGIGKTRLVRELTTELAGTLVLTGGCGHIREPFPLGPVLEALRGTGERLAAVSLSPVAGALRPLLPELAHVLPLAPEPLDDRVGERHRVFRGLAELLATLGAVVLVLEDMHWADEQTVEFLGYLLSDPPPDLSVVLTYRGEEVGVGVRALTSRLPTAVARTRVALTPFGTAETQELAASILGTARVSEDFALYLRERTSGLPFAIQELLALLRARGSLVRRDGGWARKTIDELDVPAGVRDSVLERVSRLSPAARAVVESGAVLEAHVPIGTLLATCRIPAGEAETGLDEALERGLLVERSGLVGFRHLLAVQAVYGSVPLSRRRDLHARAGAAVGRLSPVPLGQLAHHLRHSGQLDAWVSAAEQAADQATALGDDDEAAHLLEAVLREAPLDPVRRAELAVKLGWASTRTLKVVAELDALSAALAHDPPQPLRGELRFLYALGLDRTAAEPLLQWRAFTDAVESLDGRPDLLAQAMVGLGLPTTPDVPLAEHVGWLERALEQLPAIDDAPLRAFVLGKVAMVLTAVGDPRWAELSDRLLAQTGGRPVHRREVGAFSSLGEDACYAGRYEISDRMLSAALLGAPGCDLTRWMEFECRASYAVLAYARGAWAGLREEVEFLSERLAGHPRQLAILDIVRACLTLASGEVEEARLGLLDVVGRATRMGAIDVLPIAMGALLRQGGEPPAGVAAAIAVWDTQRLWPVAVRVLPPLVDALITAGRLDEAEALTDRLGRELATLDAPLAPPSLAHARGLLAAAASDPATASAEFLAAVDDYDRLGCPYEAAQARELAAAGLFALADERAADLLNAALTGYASLGARWDLDRASHLARRRGVPSPARHRGGPSGYGDDLSPREREVATLAATGLTNREIAKELFLSTKTVDKHLSAALRKLGLRSRAALARRLDGGA</sequence>
<proteinExistence type="predicted"/>
<dbReference type="Gene3D" id="1.10.10.10">
    <property type="entry name" value="Winged helix-like DNA-binding domain superfamily/Winged helix DNA-binding domain"/>
    <property type="match status" value="1"/>
</dbReference>
<evidence type="ECO:0000259" key="4">
    <source>
        <dbReference type="PROSITE" id="PS50043"/>
    </source>
</evidence>
<gene>
    <name evidence="5" type="ORF">ACFFV7_26030</name>
</gene>
<dbReference type="PRINTS" id="PR00038">
    <property type="entry name" value="HTHLUXR"/>
</dbReference>
<dbReference type="RefSeq" id="WP_308427372.1">
    <property type="nucleotide sequence ID" value="NZ_BMRC01000049.1"/>
</dbReference>
<dbReference type="Pfam" id="PF13191">
    <property type="entry name" value="AAA_16"/>
    <property type="match status" value="1"/>
</dbReference>